<dbReference type="EMBL" id="CAJNNW010016686">
    <property type="protein sequence ID" value="CAE8659592.1"/>
    <property type="molecule type" value="Genomic_DNA"/>
</dbReference>
<dbReference type="AlphaFoldDB" id="A0A813J019"/>
<evidence type="ECO:0000313" key="1">
    <source>
        <dbReference type="EMBL" id="CAE8659592.1"/>
    </source>
</evidence>
<name>A0A813J019_POLGL</name>
<proteinExistence type="predicted"/>
<reference evidence="1" key="1">
    <citation type="submission" date="2021-02" db="EMBL/GenBank/DDBJ databases">
        <authorList>
            <person name="Dougan E. K."/>
            <person name="Rhodes N."/>
            <person name="Thang M."/>
            <person name="Chan C."/>
        </authorList>
    </citation>
    <scope>NUCLEOTIDE SEQUENCE</scope>
</reference>
<sequence length="97" mass="10302">KQKSGDDASGGLCRSWPPCVVFWAGDQRLRRMLLDCRKPACPLPADSKLWIELPGPLAEASPSLEALQNAAAFLCTAEVAEVADASDAEAAPSSFEK</sequence>
<protein>
    <submittedName>
        <fullName evidence="1">Uncharacterized protein</fullName>
    </submittedName>
</protein>
<dbReference type="Proteomes" id="UP000626109">
    <property type="component" value="Unassembled WGS sequence"/>
</dbReference>
<evidence type="ECO:0000313" key="2">
    <source>
        <dbReference type="Proteomes" id="UP000626109"/>
    </source>
</evidence>
<gene>
    <name evidence="1" type="ORF">PGLA2088_LOCUS13824</name>
</gene>
<feature type="non-terminal residue" evidence="1">
    <location>
        <position position="1"/>
    </location>
</feature>
<organism evidence="1 2">
    <name type="scientific">Polarella glacialis</name>
    <name type="common">Dinoflagellate</name>
    <dbReference type="NCBI Taxonomy" id="89957"/>
    <lineage>
        <taxon>Eukaryota</taxon>
        <taxon>Sar</taxon>
        <taxon>Alveolata</taxon>
        <taxon>Dinophyceae</taxon>
        <taxon>Suessiales</taxon>
        <taxon>Suessiaceae</taxon>
        <taxon>Polarella</taxon>
    </lineage>
</organism>
<comment type="caution">
    <text evidence="1">The sequence shown here is derived from an EMBL/GenBank/DDBJ whole genome shotgun (WGS) entry which is preliminary data.</text>
</comment>
<accession>A0A813J019</accession>